<dbReference type="AlphaFoldDB" id="A0A7J9B2Q2"/>
<organism evidence="1 2">
    <name type="scientific">Gossypium laxum</name>
    <dbReference type="NCBI Taxonomy" id="34288"/>
    <lineage>
        <taxon>Eukaryota</taxon>
        <taxon>Viridiplantae</taxon>
        <taxon>Streptophyta</taxon>
        <taxon>Embryophyta</taxon>
        <taxon>Tracheophyta</taxon>
        <taxon>Spermatophyta</taxon>
        <taxon>Magnoliopsida</taxon>
        <taxon>eudicotyledons</taxon>
        <taxon>Gunneridae</taxon>
        <taxon>Pentapetalae</taxon>
        <taxon>rosids</taxon>
        <taxon>malvids</taxon>
        <taxon>Malvales</taxon>
        <taxon>Malvaceae</taxon>
        <taxon>Malvoideae</taxon>
        <taxon>Gossypium</taxon>
    </lineage>
</organism>
<keyword evidence="2" id="KW-1185">Reference proteome</keyword>
<evidence type="ECO:0000313" key="1">
    <source>
        <dbReference type="EMBL" id="MBA0730625.1"/>
    </source>
</evidence>
<proteinExistence type="predicted"/>
<evidence type="ECO:0000313" key="2">
    <source>
        <dbReference type="Proteomes" id="UP000593574"/>
    </source>
</evidence>
<protein>
    <submittedName>
        <fullName evidence="1">Uncharacterized protein</fullName>
    </submittedName>
</protein>
<comment type="caution">
    <text evidence="1">The sequence shown here is derived from an EMBL/GenBank/DDBJ whole genome shotgun (WGS) entry which is preliminary data.</text>
</comment>
<gene>
    <name evidence="1" type="ORF">Golax_004564</name>
</gene>
<accession>A0A7J9B2Q2</accession>
<dbReference type="EMBL" id="JABEZV010446255">
    <property type="protein sequence ID" value="MBA0730625.1"/>
    <property type="molecule type" value="Genomic_DNA"/>
</dbReference>
<reference evidence="1 2" key="1">
    <citation type="journal article" date="2019" name="Genome Biol. Evol.">
        <title>Insights into the evolution of the New World diploid cottons (Gossypium, subgenus Houzingenia) based on genome sequencing.</title>
        <authorList>
            <person name="Grover C.E."/>
            <person name="Arick M.A. 2nd"/>
            <person name="Thrash A."/>
            <person name="Conover J.L."/>
            <person name="Sanders W.S."/>
            <person name="Peterson D.G."/>
            <person name="Frelichowski J.E."/>
            <person name="Scheffler J.A."/>
            <person name="Scheffler B.E."/>
            <person name="Wendel J.F."/>
        </authorList>
    </citation>
    <scope>NUCLEOTIDE SEQUENCE [LARGE SCALE GENOMIC DNA]</scope>
    <source>
        <strain evidence="1">4</strain>
        <tissue evidence="1">Leaf</tissue>
    </source>
</reference>
<dbReference type="Proteomes" id="UP000593574">
    <property type="component" value="Unassembled WGS sequence"/>
</dbReference>
<name>A0A7J9B2Q2_9ROSI</name>
<sequence>MSLNSTRDKVIELFNSHKDKLLERNDALEAIVMILKKETMATTMALSTRIEELEVELALCRIAVGEGVSSAALSNKDALKQKEFVGTRSGCDVDNFLWRMKNYFRAKGIVDDAVKINTTSMFLINISLLWWRGRSSNKFVTDNVTGHSGGEEIMQRGTVEEYVREFKELML</sequence>